<dbReference type="OrthoDB" id="9795390at2"/>
<comment type="similarity">
    <text evidence="1">Belongs to the protein kinase superfamily. ADCK protein kinase family.</text>
</comment>
<evidence type="ECO:0000256" key="2">
    <source>
        <dbReference type="SAM" id="Phobius"/>
    </source>
</evidence>
<keyword evidence="2" id="KW-1133">Transmembrane helix</keyword>
<feature type="domain" description="Protein kinase" evidence="3">
    <location>
        <begin position="108"/>
        <end position="448"/>
    </location>
</feature>
<evidence type="ECO:0000259" key="3">
    <source>
        <dbReference type="PROSITE" id="PS50011"/>
    </source>
</evidence>
<comment type="caution">
    <text evidence="4">The sequence shown here is derived from an EMBL/GenBank/DDBJ whole genome shotgun (WGS) entry which is preliminary data.</text>
</comment>
<dbReference type="Proteomes" id="UP000014977">
    <property type="component" value="Unassembled WGS sequence"/>
</dbReference>
<dbReference type="AlphaFoldDB" id="S7TWN6"/>
<keyword evidence="5" id="KW-1185">Reference proteome</keyword>
<evidence type="ECO:0000313" key="4">
    <source>
        <dbReference type="EMBL" id="EPR41481.1"/>
    </source>
</evidence>
<name>S7TWN6_DESML</name>
<dbReference type="RefSeq" id="WP_020876457.1">
    <property type="nucleotide sequence ID" value="NZ_ATHJ01000075.1"/>
</dbReference>
<reference evidence="4 5" key="1">
    <citation type="journal article" date="2013" name="Genome Announc.">
        <title>Draft genome sequences for three mercury-methylating, sulfate-reducing bacteria.</title>
        <authorList>
            <person name="Brown S.D."/>
            <person name="Hurt R.A.Jr."/>
            <person name="Gilmour C.C."/>
            <person name="Elias D.A."/>
        </authorList>
    </citation>
    <scope>NUCLEOTIDE SEQUENCE [LARGE SCALE GENOMIC DNA]</scope>
    <source>
        <strain evidence="4 5">DSM 2059</strain>
    </source>
</reference>
<evidence type="ECO:0000256" key="1">
    <source>
        <dbReference type="ARBA" id="ARBA00009670"/>
    </source>
</evidence>
<keyword evidence="2" id="KW-0472">Membrane</keyword>
<dbReference type="PANTHER" id="PTHR10566">
    <property type="entry name" value="CHAPERONE-ACTIVITY OF BC1 COMPLEX CABC1 -RELATED"/>
    <property type="match status" value="1"/>
</dbReference>
<dbReference type="InterPro" id="IPR050154">
    <property type="entry name" value="UbiB_kinase"/>
</dbReference>
<dbReference type="InterPro" id="IPR000719">
    <property type="entry name" value="Prot_kinase_dom"/>
</dbReference>
<dbReference type="GO" id="GO:0005524">
    <property type="term" value="F:ATP binding"/>
    <property type="evidence" value="ECO:0007669"/>
    <property type="project" value="InterPro"/>
</dbReference>
<dbReference type="eggNOG" id="COG0661">
    <property type="taxonomic scope" value="Bacteria"/>
</dbReference>
<dbReference type="STRING" id="897.B2D07_00075"/>
<accession>S7TWN6</accession>
<dbReference type="GO" id="GO:0004672">
    <property type="term" value="F:protein kinase activity"/>
    <property type="evidence" value="ECO:0007669"/>
    <property type="project" value="InterPro"/>
</dbReference>
<proteinExistence type="inferred from homology"/>
<dbReference type="EMBL" id="ATHJ01000075">
    <property type="protein sequence ID" value="EPR41481.1"/>
    <property type="molecule type" value="Genomic_DNA"/>
</dbReference>
<dbReference type="SUPFAM" id="SSF56112">
    <property type="entry name" value="Protein kinase-like (PK-like)"/>
    <property type="match status" value="1"/>
</dbReference>
<feature type="transmembrane region" description="Helical" evidence="2">
    <location>
        <begin position="541"/>
        <end position="563"/>
    </location>
</feature>
<sequence>MRENTGFQPFRGIRRFAAISRVLARHGYGNVADRVFRRTAADERNHPEKKGMPRPAFHSPVRIRRIMEELGPSFIKLGQLMSVRADVFPPEYTDEFKKLQDSVPPVPFTAIRDVVEGELGAPLERIFSEFHPEAMAAASVAQVHEARLMNGDRVAVKVIRPGIEGTIREDIRVMYYFAEKLEKLFEFLRIIGAVNLVREFERTVFRELDMYIEAGNIEKFSANFSDSDEIYTARVYWAHTARSVLVMEYIDGIKMDQVDLIRQAGIDPKEVAMIGLRSFSRQLMDFGFFHADPHPGNTIVMYDGRVSLVDFGIIGYLDEETMMQVANIFLGYAEHDYDMIMDAFREAGLVDDDVIDFKRFRTDLKDMSEPFYGRSLQTISVKDVYEQVMRLAYKYRIRLPRNLLLLLKTFVQTEALGKILGSDASILEVTRPYARNLLQRGYDARKLLKNMGRDTRSMGAYLKMMPRFAHAIFKRTAEGKHRIEIRHSGFDPAIGRFERGLNRAVVGMIIAASTIAGSLVLNSPNGIMNITLGGFTVSLTILLGMTGYSIATLLGLWLIISIFRSGKM</sequence>
<evidence type="ECO:0000313" key="5">
    <source>
        <dbReference type="Proteomes" id="UP000014977"/>
    </source>
</evidence>
<dbReference type="InterPro" id="IPR004147">
    <property type="entry name" value="ABC1_dom"/>
</dbReference>
<dbReference type="PANTHER" id="PTHR10566:SF113">
    <property type="entry name" value="PROTEIN ACTIVITY OF BC1 COMPLEX KINASE 7, CHLOROPLASTIC"/>
    <property type="match status" value="1"/>
</dbReference>
<keyword evidence="2" id="KW-0812">Transmembrane</keyword>
<gene>
    <name evidence="4" type="ORF">dsmv_2026</name>
</gene>
<protein>
    <submittedName>
        <fullName evidence="4">ABC-1 domain-containing protein</fullName>
    </submittedName>
</protein>
<dbReference type="InterPro" id="IPR011009">
    <property type="entry name" value="Kinase-like_dom_sf"/>
</dbReference>
<dbReference type="Pfam" id="PF03109">
    <property type="entry name" value="ABC1"/>
    <property type="match status" value="1"/>
</dbReference>
<dbReference type="PROSITE" id="PS50011">
    <property type="entry name" value="PROTEIN_KINASE_DOM"/>
    <property type="match status" value="1"/>
</dbReference>
<organism evidence="4 5">
    <name type="scientific">Desulfococcus multivorans DSM 2059</name>
    <dbReference type="NCBI Taxonomy" id="1121405"/>
    <lineage>
        <taxon>Bacteria</taxon>
        <taxon>Pseudomonadati</taxon>
        <taxon>Thermodesulfobacteriota</taxon>
        <taxon>Desulfobacteria</taxon>
        <taxon>Desulfobacterales</taxon>
        <taxon>Desulfococcaceae</taxon>
        <taxon>Desulfococcus</taxon>
    </lineage>
</organism>
<feature type="transmembrane region" description="Helical" evidence="2">
    <location>
        <begin position="504"/>
        <end position="521"/>
    </location>
</feature>
<dbReference type="CDD" id="cd05121">
    <property type="entry name" value="ABC1_ADCK3-like"/>
    <property type="match status" value="1"/>
</dbReference>
<dbReference type="Gene3D" id="1.10.510.10">
    <property type="entry name" value="Transferase(Phosphotransferase) domain 1"/>
    <property type="match status" value="1"/>
</dbReference>